<evidence type="ECO:0000256" key="1">
    <source>
        <dbReference type="SAM" id="MobiDB-lite"/>
    </source>
</evidence>
<protein>
    <submittedName>
        <fullName evidence="2">(African queen) hypothetical protein</fullName>
    </submittedName>
</protein>
<sequence>MVSGNCGITGSIPVTSDAHARSRSGWSSGERDLFNCTITVRDLPPRRKNDAPPLLIGTGLYTRIDTKKKGLTIYQEYNKLVSGEALTPRKRCEHINRSEYGAKLTLRERHHRFLMAEDRGGGEVATRVGD</sequence>
<evidence type="ECO:0000313" key="3">
    <source>
        <dbReference type="Proteomes" id="UP000789524"/>
    </source>
</evidence>
<gene>
    <name evidence="2" type="ORF">DCHRY22_LOCUS6578</name>
</gene>
<comment type="caution">
    <text evidence="2">The sequence shown here is derived from an EMBL/GenBank/DDBJ whole genome shotgun (WGS) entry which is preliminary data.</text>
</comment>
<keyword evidence="3" id="KW-1185">Reference proteome</keyword>
<feature type="region of interest" description="Disordered" evidence="1">
    <location>
        <begin position="1"/>
        <end position="27"/>
    </location>
</feature>
<dbReference type="EMBL" id="CAKASE010000054">
    <property type="protein sequence ID" value="CAG9565811.1"/>
    <property type="molecule type" value="Genomic_DNA"/>
</dbReference>
<organism evidence="2 3">
    <name type="scientific">Danaus chrysippus</name>
    <name type="common">African queen</name>
    <dbReference type="NCBI Taxonomy" id="151541"/>
    <lineage>
        <taxon>Eukaryota</taxon>
        <taxon>Metazoa</taxon>
        <taxon>Ecdysozoa</taxon>
        <taxon>Arthropoda</taxon>
        <taxon>Hexapoda</taxon>
        <taxon>Insecta</taxon>
        <taxon>Pterygota</taxon>
        <taxon>Neoptera</taxon>
        <taxon>Endopterygota</taxon>
        <taxon>Lepidoptera</taxon>
        <taxon>Glossata</taxon>
        <taxon>Ditrysia</taxon>
        <taxon>Papilionoidea</taxon>
        <taxon>Nymphalidae</taxon>
        <taxon>Danainae</taxon>
        <taxon>Danaini</taxon>
        <taxon>Danaina</taxon>
        <taxon>Danaus</taxon>
        <taxon>Anosia</taxon>
    </lineage>
</organism>
<feature type="compositionally biased region" description="Polar residues" evidence="1">
    <location>
        <begin position="1"/>
        <end position="14"/>
    </location>
</feature>
<reference evidence="2" key="1">
    <citation type="submission" date="2021-09" db="EMBL/GenBank/DDBJ databases">
        <authorList>
            <person name="Martin H S."/>
        </authorList>
    </citation>
    <scope>NUCLEOTIDE SEQUENCE</scope>
</reference>
<accession>A0A8J2QMY2</accession>
<dbReference type="AlphaFoldDB" id="A0A8J2QMY2"/>
<proteinExistence type="predicted"/>
<dbReference type="Proteomes" id="UP000789524">
    <property type="component" value="Unassembled WGS sequence"/>
</dbReference>
<evidence type="ECO:0000313" key="2">
    <source>
        <dbReference type="EMBL" id="CAG9565811.1"/>
    </source>
</evidence>
<name>A0A8J2QMY2_9NEOP</name>